<sequence length="82" mass="8862">MNQIANIIAGPHLLFTGVNGSKTYGVTVQSTLSPDESRARGLRQTWNINHYTIARADLSTLGLIDSEASALRTKFKSLKGTS</sequence>
<comment type="caution">
    <text evidence="1">The sequence shown here is derived from an EMBL/GenBank/DDBJ whole genome shotgun (WGS) entry which is preliminary data.</text>
</comment>
<proteinExistence type="predicted"/>
<name>A0A0F9IM26_9ZZZZ</name>
<dbReference type="EMBL" id="LAZR01012087">
    <property type="protein sequence ID" value="KKM43789.1"/>
    <property type="molecule type" value="Genomic_DNA"/>
</dbReference>
<gene>
    <name evidence="1" type="ORF">LCGC14_1562520</name>
</gene>
<evidence type="ECO:0000313" key="1">
    <source>
        <dbReference type="EMBL" id="KKM43789.1"/>
    </source>
</evidence>
<protein>
    <submittedName>
        <fullName evidence="1">Uncharacterized protein</fullName>
    </submittedName>
</protein>
<accession>A0A0F9IM26</accession>
<organism evidence="1">
    <name type="scientific">marine sediment metagenome</name>
    <dbReference type="NCBI Taxonomy" id="412755"/>
    <lineage>
        <taxon>unclassified sequences</taxon>
        <taxon>metagenomes</taxon>
        <taxon>ecological metagenomes</taxon>
    </lineage>
</organism>
<dbReference type="AlphaFoldDB" id="A0A0F9IM26"/>
<reference evidence="1" key="1">
    <citation type="journal article" date="2015" name="Nature">
        <title>Complex archaea that bridge the gap between prokaryotes and eukaryotes.</title>
        <authorList>
            <person name="Spang A."/>
            <person name="Saw J.H."/>
            <person name="Jorgensen S.L."/>
            <person name="Zaremba-Niedzwiedzka K."/>
            <person name="Martijn J."/>
            <person name="Lind A.E."/>
            <person name="van Eijk R."/>
            <person name="Schleper C."/>
            <person name="Guy L."/>
            <person name="Ettema T.J."/>
        </authorList>
    </citation>
    <scope>NUCLEOTIDE SEQUENCE</scope>
</reference>